<dbReference type="Proteomes" id="UP000499080">
    <property type="component" value="Unassembled WGS sequence"/>
</dbReference>
<organism evidence="16 17">
    <name type="scientific">Araneus ventricosus</name>
    <name type="common">Orbweaver spider</name>
    <name type="synonym">Epeira ventricosa</name>
    <dbReference type="NCBI Taxonomy" id="182803"/>
    <lineage>
        <taxon>Eukaryota</taxon>
        <taxon>Metazoa</taxon>
        <taxon>Ecdysozoa</taxon>
        <taxon>Arthropoda</taxon>
        <taxon>Chelicerata</taxon>
        <taxon>Arachnida</taxon>
        <taxon>Araneae</taxon>
        <taxon>Araneomorphae</taxon>
        <taxon>Entelegynae</taxon>
        <taxon>Araneoidea</taxon>
        <taxon>Araneidae</taxon>
        <taxon>Araneus</taxon>
    </lineage>
</organism>
<dbReference type="GO" id="GO:0008254">
    <property type="term" value="F:3'-nucleotidase activity"/>
    <property type="evidence" value="ECO:0007669"/>
    <property type="project" value="TreeGrafter"/>
</dbReference>
<feature type="binding site" evidence="15">
    <location>
        <position position="119"/>
    </location>
    <ligand>
        <name>Mg(2+)</name>
        <dbReference type="ChEBI" id="CHEBI:18420"/>
        <label>1</label>
        <note>catalytic</note>
    </ligand>
</feature>
<dbReference type="PANTHER" id="PTHR43028:SF4">
    <property type="entry name" value="INOSITOL MONOPHOSPHATASE 3"/>
    <property type="match status" value="1"/>
</dbReference>
<evidence type="ECO:0000256" key="2">
    <source>
        <dbReference type="ARBA" id="ARBA00001946"/>
    </source>
</evidence>
<protein>
    <recommendedName>
        <fullName evidence="6">inositol-phosphate phosphatase</fullName>
        <ecNumber evidence="6">3.1.3.25</ecNumber>
    </recommendedName>
    <alternativeName>
        <fullName evidence="14">Inositol-1(or 4)-monophosphatase 3</fullName>
    </alternativeName>
    <alternativeName>
        <fullName evidence="13">Myo-inositol monophosphatase A3</fullName>
    </alternativeName>
</protein>
<dbReference type="FunFam" id="3.30.540.10:FF:000012">
    <property type="entry name" value="Blast:Putative inositol monophosphatase 3"/>
    <property type="match status" value="1"/>
</dbReference>
<dbReference type="Pfam" id="PF00459">
    <property type="entry name" value="Inositol_P"/>
    <property type="match status" value="1"/>
</dbReference>
<evidence type="ECO:0000313" key="17">
    <source>
        <dbReference type="Proteomes" id="UP000499080"/>
    </source>
</evidence>
<evidence type="ECO:0000256" key="15">
    <source>
        <dbReference type="PIRSR" id="PIRSR600760-2"/>
    </source>
</evidence>
<evidence type="ECO:0000256" key="7">
    <source>
        <dbReference type="ARBA" id="ARBA00022692"/>
    </source>
</evidence>
<sequence>MEVISLKHLLSVCVNAAELGGIKVRDVRLSSNLKQISKGKTKEGANDPMTYGDLLSHRTMLYTLKKSFPHIKIVSEEHDENEIEPHDIGPPVSSWVPVDKFVEDVFIPTNDILVWIDPLDATQEYTENLLEYVTTLVCVAIKGRPTIGVIHQPFENKTIWGWTGKGISDPSLTANVKQHDWNQSPTIIVSRSHAGKVKEVARAAFGPETKVVSAGGAGYKSLQVAQGKADAYIHVTLIKKWDICAGNALLHALGGKMTALDGSYIDYGLTLLSENIGNIASCLKVIENEVTKRTLTSAWKKLWSGRRVLPNVTLRSLKQYPAELIVNEIASLAKTRRLRVDSKDIDELVEEHNQKLTTKELKELHCISQQKVMEESLSEEEEVIAKQLSFNAIREILKAWKTVALYIEKHHPNKAMAVHATHFIL</sequence>
<evidence type="ECO:0000256" key="9">
    <source>
        <dbReference type="ARBA" id="ARBA00022801"/>
    </source>
</evidence>
<proteinExistence type="inferred from homology"/>
<keyword evidence="11" id="KW-1133">Transmembrane helix</keyword>
<comment type="catalytic activity">
    <reaction evidence="1">
        <text>a myo-inositol phosphate + H2O = myo-inositol + phosphate</text>
        <dbReference type="Rhea" id="RHEA:24056"/>
        <dbReference type="ChEBI" id="CHEBI:15377"/>
        <dbReference type="ChEBI" id="CHEBI:17268"/>
        <dbReference type="ChEBI" id="CHEBI:43474"/>
        <dbReference type="ChEBI" id="CHEBI:84139"/>
        <dbReference type="EC" id="3.1.3.25"/>
    </reaction>
</comment>
<dbReference type="InterPro" id="IPR000760">
    <property type="entry name" value="Inositol_monophosphatase-like"/>
</dbReference>
<evidence type="ECO:0000256" key="10">
    <source>
        <dbReference type="ARBA" id="ARBA00022842"/>
    </source>
</evidence>
<dbReference type="GO" id="GO:0046872">
    <property type="term" value="F:metal ion binding"/>
    <property type="evidence" value="ECO:0007669"/>
    <property type="project" value="UniProtKB-KW"/>
</dbReference>
<dbReference type="SUPFAM" id="SSF56655">
    <property type="entry name" value="Carbohydrate phosphatase"/>
    <property type="match status" value="1"/>
</dbReference>
<dbReference type="InterPro" id="IPR020550">
    <property type="entry name" value="Inositol_monophosphatase_CS"/>
</dbReference>
<dbReference type="Gene3D" id="3.40.190.80">
    <property type="match status" value="1"/>
</dbReference>
<evidence type="ECO:0000256" key="8">
    <source>
        <dbReference type="ARBA" id="ARBA00022723"/>
    </source>
</evidence>
<dbReference type="GO" id="GO:0016020">
    <property type="term" value="C:membrane"/>
    <property type="evidence" value="ECO:0007669"/>
    <property type="project" value="UniProtKB-SubCell"/>
</dbReference>
<dbReference type="GO" id="GO:0005737">
    <property type="term" value="C:cytoplasm"/>
    <property type="evidence" value="ECO:0007669"/>
    <property type="project" value="UniProtKB-ARBA"/>
</dbReference>
<dbReference type="OrthoDB" id="74460at2759"/>
<dbReference type="PANTHER" id="PTHR43028">
    <property type="entry name" value="3'(2'),5'-BISPHOSPHATE NUCLEOTIDASE 1"/>
    <property type="match status" value="1"/>
</dbReference>
<comment type="similarity">
    <text evidence="5">Belongs to the inositol monophosphatase superfamily.</text>
</comment>
<dbReference type="CDD" id="cd01640">
    <property type="entry name" value="IPPase"/>
    <property type="match status" value="1"/>
</dbReference>
<name>A0A4Y2H024_ARAVE</name>
<evidence type="ECO:0000256" key="3">
    <source>
        <dbReference type="ARBA" id="ARBA00004167"/>
    </source>
</evidence>
<keyword evidence="17" id="KW-1185">Reference proteome</keyword>
<comment type="pathway">
    <text evidence="4">Polyol metabolism; myo-inositol biosynthesis; myo-inositol from D-glucose 6-phosphate: step 2/2.</text>
</comment>
<comment type="caution">
    <text evidence="16">The sequence shown here is derived from an EMBL/GenBank/DDBJ whole genome shotgun (WGS) entry which is preliminary data.</text>
</comment>
<evidence type="ECO:0000256" key="14">
    <source>
        <dbReference type="ARBA" id="ARBA00042949"/>
    </source>
</evidence>
<evidence type="ECO:0000256" key="12">
    <source>
        <dbReference type="ARBA" id="ARBA00023136"/>
    </source>
</evidence>
<comment type="cofactor">
    <cofactor evidence="2 15">
        <name>Mg(2+)</name>
        <dbReference type="ChEBI" id="CHEBI:18420"/>
    </cofactor>
</comment>
<dbReference type="PROSITE" id="PS00630">
    <property type="entry name" value="IMP_2"/>
    <property type="match status" value="1"/>
</dbReference>
<reference evidence="16 17" key="1">
    <citation type="journal article" date="2019" name="Sci. Rep.">
        <title>Orb-weaving spider Araneus ventricosus genome elucidates the spidroin gene catalogue.</title>
        <authorList>
            <person name="Kono N."/>
            <person name="Nakamura H."/>
            <person name="Ohtoshi R."/>
            <person name="Moran D.A.P."/>
            <person name="Shinohara A."/>
            <person name="Yoshida Y."/>
            <person name="Fujiwara M."/>
            <person name="Mori M."/>
            <person name="Tomita M."/>
            <person name="Arakawa K."/>
        </authorList>
    </citation>
    <scope>NUCLEOTIDE SEQUENCE [LARGE SCALE GENOMIC DNA]</scope>
</reference>
<evidence type="ECO:0000256" key="13">
    <source>
        <dbReference type="ARBA" id="ARBA00042119"/>
    </source>
</evidence>
<keyword evidence="12" id="KW-0472">Membrane</keyword>
<keyword evidence="7" id="KW-0812">Transmembrane</keyword>
<dbReference type="EMBL" id="BGPR01001680">
    <property type="protein sequence ID" value="GBM59410.1"/>
    <property type="molecule type" value="Genomic_DNA"/>
</dbReference>
<dbReference type="GO" id="GO:0012505">
    <property type="term" value="C:endomembrane system"/>
    <property type="evidence" value="ECO:0007669"/>
    <property type="project" value="TreeGrafter"/>
</dbReference>
<evidence type="ECO:0000256" key="11">
    <source>
        <dbReference type="ARBA" id="ARBA00022989"/>
    </source>
</evidence>
<dbReference type="AlphaFoldDB" id="A0A4Y2H024"/>
<dbReference type="GO" id="GO:0046854">
    <property type="term" value="P:phosphatidylinositol phosphate biosynthetic process"/>
    <property type="evidence" value="ECO:0007669"/>
    <property type="project" value="InterPro"/>
</dbReference>
<dbReference type="GO" id="GO:0052834">
    <property type="term" value="F:inositol monophosphate phosphatase activity"/>
    <property type="evidence" value="ECO:0007669"/>
    <property type="project" value="UniProtKB-EC"/>
</dbReference>
<dbReference type="EC" id="3.1.3.25" evidence="6"/>
<keyword evidence="10 15" id="KW-0460">Magnesium</keyword>
<dbReference type="Gene3D" id="3.30.540.10">
    <property type="entry name" value="Fructose-1,6-Bisphosphatase, subunit A, domain 1"/>
    <property type="match status" value="1"/>
</dbReference>
<dbReference type="InterPro" id="IPR050725">
    <property type="entry name" value="CysQ/Inositol_MonoPase"/>
</dbReference>
<evidence type="ECO:0000256" key="4">
    <source>
        <dbReference type="ARBA" id="ARBA00005152"/>
    </source>
</evidence>
<feature type="binding site" evidence="15">
    <location>
        <position position="117"/>
    </location>
    <ligand>
        <name>Mg(2+)</name>
        <dbReference type="ChEBI" id="CHEBI:18420"/>
        <label>1</label>
        <note>catalytic</note>
    </ligand>
</feature>
<keyword evidence="8 15" id="KW-0479">Metal-binding</keyword>
<feature type="binding site" evidence="15">
    <location>
        <position position="242"/>
    </location>
    <ligand>
        <name>Mg(2+)</name>
        <dbReference type="ChEBI" id="CHEBI:18420"/>
        <label>1</label>
        <note>catalytic</note>
    </ligand>
</feature>
<evidence type="ECO:0000256" key="5">
    <source>
        <dbReference type="ARBA" id="ARBA00009759"/>
    </source>
</evidence>
<keyword evidence="9" id="KW-0378">Hydrolase</keyword>
<feature type="binding site" evidence="15">
    <location>
        <position position="120"/>
    </location>
    <ligand>
        <name>Mg(2+)</name>
        <dbReference type="ChEBI" id="CHEBI:18420"/>
        <label>1</label>
        <note>catalytic</note>
    </ligand>
</feature>
<evidence type="ECO:0000256" key="1">
    <source>
        <dbReference type="ARBA" id="ARBA00001033"/>
    </source>
</evidence>
<evidence type="ECO:0000313" key="16">
    <source>
        <dbReference type="EMBL" id="GBM59410.1"/>
    </source>
</evidence>
<feature type="binding site" evidence="15">
    <location>
        <position position="76"/>
    </location>
    <ligand>
        <name>Mg(2+)</name>
        <dbReference type="ChEBI" id="CHEBI:18420"/>
        <label>1</label>
        <note>catalytic</note>
    </ligand>
</feature>
<accession>A0A4Y2H024</accession>
<evidence type="ECO:0000256" key="6">
    <source>
        <dbReference type="ARBA" id="ARBA00013106"/>
    </source>
</evidence>
<comment type="subcellular location">
    <subcellularLocation>
        <location evidence="3">Membrane</location>
        <topology evidence="3">Single-pass membrane protein</topology>
    </subcellularLocation>
</comment>
<gene>
    <name evidence="16" type="primary">impad1</name>
    <name evidence="16" type="ORF">AVEN_187812_1</name>
</gene>